<keyword evidence="2" id="KW-1185">Reference proteome</keyword>
<dbReference type="EMBL" id="JAWJZF010000276">
    <property type="protein sequence ID" value="MDX2291836.1"/>
    <property type="molecule type" value="Genomic_DNA"/>
</dbReference>
<sequence length="129" mass="13710">SGTLQRLWFLESTGKLMRWQPGVSFTDAGRAASDDGSAIPAWTYGTGFAVTPAKMRTKFVYLDSGGATVTVYKDIGGAGRAKTFASGEHELAFAPDIVGYKLCLVVTAANAVQVKRLMWERLATTGKGG</sequence>
<accession>A0ABU4K248</accession>
<evidence type="ECO:0008006" key="3">
    <source>
        <dbReference type="Google" id="ProtNLM"/>
    </source>
</evidence>
<feature type="non-terminal residue" evidence="1">
    <location>
        <position position="1"/>
    </location>
</feature>
<name>A0ABU4K248_9ACTN</name>
<organism evidence="1 2">
    <name type="scientific">Streptomyces roseolus</name>
    <dbReference type="NCBI Taxonomy" id="67358"/>
    <lineage>
        <taxon>Bacteria</taxon>
        <taxon>Bacillati</taxon>
        <taxon>Actinomycetota</taxon>
        <taxon>Actinomycetes</taxon>
        <taxon>Kitasatosporales</taxon>
        <taxon>Streptomycetaceae</taxon>
        <taxon>Streptomyces</taxon>
    </lineage>
</organism>
<reference evidence="1 2" key="1">
    <citation type="submission" date="2023-10" db="EMBL/GenBank/DDBJ databases">
        <authorList>
            <person name="Wang X.X."/>
        </authorList>
    </citation>
    <scope>NUCLEOTIDE SEQUENCE [LARGE SCALE GENOMIC DNA]</scope>
    <source>
        <strain evidence="1 2">NBRC 12816</strain>
    </source>
</reference>
<dbReference type="RefSeq" id="WP_319008373.1">
    <property type="nucleotide sequence ID" value="NZ_JAWJZF010000276.1"/>
</dbReference>
<proteinExistence type="predicted"/>
<comment type="caution">
    <text evidence="1">The sequence shown here is derived from an EMBL/GenBank/DDBJ whole genome shotgun (WGS) entry which is preliminary data.</text>
</comment>
<protein>
    <recommendedName>
        <fullName evidence="3">Serine/threonine protein kinase</fullName>
    </recommendedName>
</protein>
<evidence type="ECO:0000313" key="2">
    <source>
        <dbReference type="Proteomes" id="UP001278571"/>
    </source>
</evidence>
<dbReference type="Proteomes" id="UP001278571">
    <property type="component" value="Unassembled WGS sequence"/>
</dbReference>
<gene>
    <name evidence="1" type="ORF">R2363_06595</name>
</gene>
<evidence type="ECO:0000313" key="1">
    <source>
        <dbReference type="EMBL" id="MDX2291836.1"/>
    </source>
</evidence>